<dbReference type="OrthoDB" id="2364201at2"/>
<evidence type="ECO:0000313" key="3">
    <source>
        <dbReference type="Proteomes" id="UP000199017"/>
    </source>
</evidence>
<dbReference type="AlphaFoldDB" id="A0A1G8FNT4"/>
<gene>
    <name evidence="2" type="ORF">SAMN05216352_10321</name>
</gene>
<sequence>MLLEDMVEVNVPKRTYLVTQNKGENIEQTYGKILEWIKQSDYVPYDYDDLPIKYERYSSDSDSFHLHF</sequence>
<proteinExistence type="predicted"/>
<reference evidence="2 3" key="1">
    <citation type="submission" date="2016-10" db="EMBL/GenBank/DDBJ databases">
        <authorList>
            <person name="de Groot N.N."/>
        </authorList>
    </citation>
    <scope>NUCLEOTIDE SEQUENCE [LARGE SCALE GENOMIC DNA]</scope>
    <source>
        <strain evidence="3">P4B,CCM 7963,CECT 7998,DSM 25260,IBRC-M 10614,KCTC 13821</strain>
    </source>
</reference>
<dbReference type="InterPro" id="IPR029442">
    <property type="entry name" value="GyrI-like"/>
</dbReference>
<accession>A0A1G8FNT4</accession>
<name>A0A1G8FNT4_9BACI</name>
<protein>
    <recommendedName>
        <fullName evidence="1">GyrI-like small molecule binding domain-containing protein</fullName>
    </recommendedName>
</protein>
<dbReference type="Pfam" id="PF06445">
    <property type="entry name" value="GyrI-like"/>
    <property type="match status" value="1"/>
</dbReference>
<dbReference type="EMBL" id="FNDU01000003">
    <property type="protein sequence ID" value="SDH83734.1"/>
    <property type="molecule type" value="Genomic_DNA"/>
</dbReference>
<keyword evidence="3" id="KW-1185">Reference proteome</keyword>
<evidence type="ECO:0000313" key="2">
    <source>
        <dbReference type="EMBL" id="SDH83734.1"/>
    </source>
</evidence>
<dbReference type="InterPro" id="IPR011256">
    <property type="entry name" value="Reg_factor_effector_dom_sf"/>
</dbReference>
<dbReference type="Proteomes" id="UP000199017">
    <property type="component" value="Unassembled WGS sequence"/>
</dbReference>
<dbReference type="Gene3D" id="3.20.80.10">
    <property type="entry name" value="Regulatory factor, effector binding domain"/>
    <property type="match status" value="1"/>
</dbReference>
<organism evidence="2 3">
    <name type="scientific">Alteribacillus bidgolensis</name>
    <dbReference type="NCBI Taxonomy" id="930129"/>
    <lineage>
        <taxon>Bacteria</taxon>
        <taxon>Bacillati</taxon>
        <taxon>Bacillota</taxon>
        <taxon>Bacilli</taxon>
        <taxon>Bacillales</taxon>
        <taxon>Bacillaceae</taxon>
        <taxon>Alteribacillus</taxon>
    </lineage>
</organism>
<evidence type="ECO:0000259" key="1">
    <source>
        <dbReference type="Pfam" id="PF06445"/>
    </source>
</evidence>
<dbReference type="SUPFAM" id="SSF55136">
    <property type="entry name" value="Probable bacterial effector-binding domain"/>
    <property type="match status" value="1"/>
</dbReference>
<feature type="domain" description="GyrI-like small molecule binding" evidence="1">
    <location>
        <begin position="4"/>
        <end position="57"/>
    </location>
</feature>